<dbReference type="AlphaFoldDB" id="A0A2A3K2U4"/>
<comment type="caution">
    <text evidence="2">The sequence shown here is derived from an EMBL/GenBank/DDBJ whole genome shotgun (WGS) entry which is preliminary data.</text>
</comment>
<accession>A0A2A3K2U4</accession>
<dbReference type="EMBL" id="NTHN01000011">
    <property type="protein sequence ID" value="PBD21039.1"/>
    <property type="molecule type" value="Genomic_DNA"/>
</dbReference>
<sequence length="679" mass="71411">MNSEVQMVDIARLGISADSRGVVKATTDLDRLGDKAADTEKRVVSAGRSMTTSMDGVKDSAVAAGDGFSTAAAPMRQMFQQAGGGQHVMRQMSFQLNQMAQSGAANGMWMQAVMVQIPDMLGLFGSLPLVLAGGAAALAGSFLPALIGAGDEAKEFTDNLDELRDALNSYVGAADLAMMSTDELRDRYGAAADGMRSTLDVLEQISRTQAQRKIDAINQSIADMMGADWGGGGDLRGGIADFFDVDIMLAFTDAQRDARAEARQLTGEFLNQQAALDSAAGDLDAQIAVMQNMVQTAQTLADLSGDRSDEELALIQHLAETLQLMQEQRGKVQEVVDSTYTLSDAAFDVVDAVKQIDFSNAIGQAETFAGILREAAGNAWRMAQAKASIESGQFELGMGAAAYGGAQSSMRSATEEFLSEGTVLPDPPKKRTGRSGTSAADKAKREAQQAADAFERLKRSLDPLAAINGEYADNQKILNDALAAGKITAVDFAVGMAMVDEAHQKAMDDLEGSTDRLQNLQDGVAGFTDALFDNSTSISDWAANALIEFAKVQAQLALLKAFGISTDGVDASSTFIGSIIDGFRAGGGPVSANRAYVVGEKGPELMVPQTSGVVVPNHQLGGQGAQPQFTSGELFLSDNGSIMGRVRYEQAQGLAAAGAAQRRQFGSTANTFRERGTTG</sequence>
<gene>
    <name evidence="2" type="ORF">CLG85_00595</name>
</gene>
<proteinExistence type="predicted"/>
<reference evidence="2" key="1">
    <citation type="submission" date="2017-09" db="EMBL/GenBank/DDBJ databases">
        <title>Yangia sp. SAOS 153D whole genome sequencing.</title>
        <authorList>
            <person name="Verma A."/>
            <person name="Krishnamurthi S."/>
        </authorList>
    </citation>
    <scope>NUCLEOTIDE SEQUENCE [LARGE SCALE GENOMIC DNA]</scope>
    <source>
        <strain evidence="2">SAOS 153D</strain>
    </source>
</reference>
<evidence type="ECO:0000313" key="2">
    <source>
        <dbReference type="EMBL" id="PBD21039.1"/>
    </source>
</evidence>
<protein>
    <recommendedName>
        <fullName evidence="3">Bacteriophage tail tape measure C-terminal domain-containing protein</fullName>
    </recommendedName>
</protein>
<name>A0A2A3K2U4_9RHOB</name>
<organism evidence="2">
    <name type="scientific">Alloyangia mangrovi</name>
    <dbReference type="NCBI Taxonomy" id="1779329"/>
    <lineage>
        <taxon>Bacteria</taxon>
        <taxon>Pseudomonadati</taxon>
        <taxon>Pseudomonadota</taxon>
        <taxon>Alphaproteobacteria</taxon>
        <taxon>Rhodobacterales</taxon>
        <taxon>Roseobacteraceae</taxon>
        <taxon>Alloyangia</taxon>
    </lineage>
</organism>
<feature type="region of interest" description="Disordered" evidence="1">
    <location>
        <begin position="419"/>
        <end position="447"/>
    </location>
</feature>
<evidence type="ECO:0000256" key="1">
    <source>
        <dbReference type="SAM" id="MobiDB-lite"/>
    </source>
</evidence>
<evidence type="ECO:0008006" key="3">
    <source>
        <dbReference type="Google" id="ProtNLM"/>
    </source>
</evidence>